<dbReference type="Pfam" id="PF08541">
    <property type="entry name" value="ACP_syn_III_C"/>
    <property type="match status" value="1"/>
</dbReference>
<dbReference type="OrthoDB" id="9815506at2"/>
<dbReference type="Gene3D" id="3.40.47.10">
    <property type="match status" value="1"/>
</dbReference>
<evidence type="ECO:0000313" key="6">
    <source>
        <dbReference type="Proteomes" id="UP000189464"/>
    </source>
</evidence>
<dbReference type="GO" id="GO:0006633">
    <property type="term" value="P:fatty acid biosynthetic process"/>
    <property type="evidence" value="ECO:0007669"/>
    <property type="project" value="InterPro"/>
</dbReference>
<keyword evidence="1" id="KW-0808">Transferase</keyword>
<keyword evidence="6" id="KW-1185">Reference proteome</keyword>
<dbReference type="EMBL" id="CP019698">
    <property type="protein sequence ID" value="AQS58077.1"/>
    <property type="molecule type" value="Genomic_DNA"/>
</dbReference>
<name>A0A1S6ITI6_9FIRM</name>
<dbReference type="SUPFAM" id="SSF53901">
    <property type="entry name" value="Thiolase-like"/>
    <property type="match status" value="1"/>
</dbReference>
<accession>A0A1S6ITI6</accession>
<dbReference type="Proteomes" id="UP000189464">
    <property type="component" value="Chromosome"/>
</dbReference>
<dbReference type="RefSeq" id="WP_077713038.1">
    <property type="nucleotide sequence ID" value="NZ_CP019698.1"/>
</dbReference>
<gene>
    <name evidence="5" type="ORF">B0537_02585</name>
</gene>
<evidence type="ECO:0000256" key="1">
    <source>
        <dbReference type="ARBA" id="ARBA00022679"/>
    </source>
</evidence>
<proteinExistence type="predicted"/>
<dbReference type="PANTHER" id="PTHR34069">
    <property type="entry name" value="3-OXOACYL-[ACYL-CARRIER-PROTEIN] SYNTHASE 3"/>
    <property type="match status" value="1"/>
</dbReference>
<evidence type="ECO:0000259" key="3">
    <source>
        <dbReference type="Pfam" id="PF08541"/>
    </source>
</evidence>
<evidence type="ECO:0000313" key="5">
    <source>
        <dbReference type="EMBL" id="AQS58077.1"/>
    </source>
</evidence>
<dbReference type="GO" id="GO:0004315">
    <property type="term" value="F:3-oxoacyl-[acyl-carrier-protein] synthase activity"/>
    <property type="evidence" value="ECO:0007669"/>
    <property type="project" value="InterPro"/>
</dbReference>
<feature type="domain" description="Beta-ketoacyl-[acyl-carrier-protein] synthase III C-terminal" evidence="3">
    <location>
        <begin position="241"/>
        <end position="330"/>
    </location>
</feature>
<dbReference type="InterPro" id="IPR016039">
    <property type="entry name" value="Thiolase-like"/>
</dbReference>
<feature type="domain" description="Beta-ketoacyl-[acyl-carrier-protein] synthase III N-terminal" evidence="4">
    <location>
        <begin position="114"/>
        <end position="187"/>
    </location>
</feature>
<evidence type="ECO:0000256" key="2">
    <source>
        <dbReference type="ARBA" id="ARBA00023315"/>
    </source>
</evidence>
<dbReference type="InterPro" id="IPR013751">
    <property type="entry name" value="ACP_syn_III_N"/>
</dbReference>
<dbReference type="PANTHER" id="PTHR34069:SF3">
    <property type="entry name" value="ACYL-COA:ACYL-COA ALKYLTRANSFERASE"/>
    <property type="match status" value="1"/>
</dbReference>
<keyword evidence="2" id="KW-0012">Acyltransferase</keyword>
<dbReference type="GO" id="GO:0044550">
    <property type="term" value="P:secondary metabolite biosynthetic process"/>
    <property type="evidence" value="ECO:0007669"/>
    <property type="project" value="TreeGrafter"/>
</dbReference>
<evidence type="ECO:0000259" key="4">
    <source>
        <dbReference type="Pfam" id="PF08545"/>
    </source>
</evidence>
<reference evidence="5 6" key="1">
    <citation type="journal article" date="2016" name="Int. J. Syst. Evol. Microbiol.">
        <title>Desulfotomaculum ferrireducens sp. nov., a moderately thermophilic sulfate-reducing and dissimilatory Fe(III)-reducing bacterium isolated from compost.</title>
        <authorList>
            <person name="Yang G."/>
            <person name="Guo J."/>
            <person name="Zhuang L."/>
            <person name="Yuan Y."/>
            <person name="Zhou S."/>
        </authorList>
    </citation>
    <scope>NUCLEOTIDE SEQUENCE [LARGE SCALE GENOMIC DNA]</scope>
    <source>
        <strain evidence="5 6">GSS09</strain>
    </source>
</reference>
<dbReference type="CDD" id="cd00830">
    <property type="entry name" value="KAS_III"/>
    <property type="match status" value="1"/>
</dbReference>
<sequence length="332" mass="36875">MRKTLYPAGILGVSAVVPSQVRTNDYWQDVRFDLPPGKNPFQGIEERRVFPENLLPSDVEAEVGRRALRNANLSPDEIDLVMVQSMVPDEILPENACLVQYKLGLKNAGAWTIDTCCSSFLTAIVTAANLIATGEYKKILIINSALCSRHADKGDYLSVVLGDAAGAIVMGVVADDRGYLASFCTSHGEYHQGFTVQFRQPRYQDVPEMKERKLLTYNYDITKMIGRSSIEDMKFVLNKVLAKAQLRPEQINLFLSHQPCYWAHAAWRDSIGIKPENSYQTFSKYGNIGSATIPVNLFEAVNKGMLKDGDYLLMASAGAGKNEIAVVLRWGK</sequence>
<dbReference type="STRING" id="1833852.B0537_02585"/>
<dbReference type="InterPro" id="IPR013747">
    <property type="entry name" value="ACP_syn_III_C"/>
</dbReference>
<organism evidence="5 6">
    <name type="scientific">Desulforamulus ferrireducens</name>
    <dbReference type="NCBI Taxonomy" id="1833852"/>
    <lineage>
        <taxon>Bacteria</taxon>
        <taxon>Bacillati</taxon>
        <taxon>Bacillota</taxon>
        <taxon>Clostridia</taxon>
        <taxon>Eubacteriales</taxon>
        <taxon>Peptococcaceae</taxon>
        <taxon>Desulforamulus</taxon>
    </lineage>
</organism>
<protein>
    <submittedName>
        <fullName evidence="5">Uncharacterized protein</fullName>
    </submittedName>
</protein>
<dbReference type="Pfam" id="PF08545">
    <property type="entry name" value="ACP_syn_III"/>
    <property type="match status" value="1"/>
</dbReference>
<dbReference type="AlphaFoldDB" id="A0A1S6ITI6"/>
<dbReference type="KEGG" id="dfg:B0537_02585"/>